<evidence type="ECO:0000313" key="4">
    <source>
        <dbReference type="Proteomes" id="UP001194580"/>
    </source>
</evidence>
<feature type="transmembrane region" description="Helical" evidence="2">
    <location>
        <begin position="65"/>
        <end position="85"/>
    </location>
</feature>
<reference evidence="3" key="1">
    <citation type="journal article" date="2020" name="Fungal Divers.">
        <title>Resolving the Mortierellaceae phylogeny through synthesis of multi-gene phylogenetics and phylogenomics.</title>
        <authorList>
            <person name="Vandepol N."/>
            <person name="Liber J."/>
            <person name="Desiro A."/>
            <person name="Na H."/>
            <person name="Kennedy M."/>
            <person name="Barry K."/>
            <person name="Grigoriev I.V."/>
            <person name="Miller A.N."/>
            <person name="O'Donnell K."/>
            <person name="Stajich J.E."/>
            <person name="Bonito G."/>
        </authorList>
    </citation>
    <scope>NUCLEOTIDE SEQUENCE</scope>
    <source>
        <strain evidence="3">NRRL 28262</strain>
    </source>
</reference>
<dbReference type="AlphaFoldDB" id="A0AAD4DG59"/>
<feature type="region of interest" description="Disordered" evidence="1">
    <location>
        <begin position="150"/>
        <end position="219"/>
    </location>
</feature>
<evidence type="ECO:0000256" key="1">
    <source>
        <dbReference type="SAM" id="MobiDB-lite"/>
    </source>
</evidence>
<keyword evidence="2" id="KW-0472">Membrane</keyword>
<keyword evidence="2" id="KW-1133">Transmembrane helix</keyword>
<evidence type="ECO:0000313" key="3">
    <source>
        <dbReference type="EMBL" id="KAG0275664.1"/>
    </source>
</evidence>
<dbReference type="Proteomes" id="UP001194580">
    <property type="component" value="Unassembled WGS sequence"/>
</dbReference>
<name>A0AAD4DG59_9FUNG</name>
<feature type="compositionally biased region" description="Low complexity" evidence="1">
    <location>
        <begin position="196"/>
        <end position="212"/>
    </location>
</feature>
<comment type="caution">
    <text evidence="3">The sequence shown here is derived from an EMBL/GenBank/DDBJ whole genome shotgun (WGS) entry which is preliminary data.</text>
</comment>
<accession>A0AAD4DG59</accession>
<protein>
    <submittedName>
        <fullName evidence="3">Uncharacterized protein</fullName>
    </submittedName>
</protein>
<feature type="compositionally biased region" description="Low complexity" evidence="1">
    <location>
        <begin position="167"/>
        <end position="177"/>
    </location>
</feature>
<sequence>MSTAKGLASGSLHSATEKGLSTMEAVVKKSTPTIQKCIIGPAGHSKEYLKIGSTMVTRLIKSEMSLARIFFSLAMVLVVLGRMTVSDLSYNVTQDKVVMTKFKVHPPTPRSALSTGIGAGLVSILLTLVIPPAFGYVRVHALGPCCSGKKLKEPTSDLDSNTDDRSTSSPSLLTIPPFEASRKQTSKTSTGGGGRRTTAAAAGVSDAAVATAKKGGLSA</sequence>
<feature type="transmembrane region" description="Helical" evidence="2">
    <location>
        <begin position="111"/>
        <end position="130"/>
    </location>
</feature>
<gene>
    <name evidence="3" type="ORF">BGZ95_008514</name>
</gene>
<proteinExistence type="predicted"/>
<keyword evidence="2" id="KW-0812">Transmembrane</keyword>
<keyword evidence="4" id="KW-1185">Reference proteome</keyword>
<evidence type="ECO:0000256" key="2">
    <source>
        <dbReference type="SAM" id="Phobius"/>
    </source>
</evidence>
<dbReference type="EMBL" id="JAAAIL010000451">
    <property type="protein sequence ID" value="KAG0275664.1"/>
    <property type="molecule type" value="Genomic_DNA"/>
</dbReference>
<organism evidence="3 4">
    <name type="scientific">Linnemannia exigua</name>
    <dbReference type="NCBI Taxonomy" id="604196"/>
    <lineage>
        <taxon>Eukaryota</taxon>
        <taxon>Fungi</taxon>
        <taxon>Fungi incertae sedis</taxon>
        <taxon>Mucoromycota</taxon>
        <taxon>Mortierellomycotina</taxon>
        <taxon>Mortierellomycetes</taxon>
        <taxon>Mortierellales</taxon>
        <taxon>Mortierellaceae</taxon>
        <taxon>Linnemannia</taxon>
    </lineage>
</organism>